<dbReference type="PROSITE" id="PS50158">
    <property type="entry name" value="ZF_CCHC"/>
    <property type="match status" value="1"/>
</dbReference>
<dbReference type="InterPro" id="IPR001878">
    <property type="entry name" value="Znf_CCHC"/>
</dbReference>
<name>A0A5B6VN52_9ROSI</name>
<accession>A0A5B6VN52</accession>
<evidence type="ECO:0000313" key="3">
    <source>
        <dbReference type="EMBL" id="KAA3470457.1"/>
    </source>
</evidence>
<dbReference type="Proteomes" id="UP000325315">
    <property type="component" value="Unassembled WGS sequence"/>
</dbReference>
<evidence type="ECO:0000259" key="2">
    <source>
        <dbReference type="PROSITE" id="PS50158"/>
    </source>
</evidence>
<evidence type="ECO:0000256" key="1">
    <source>
        <dbReference type="PROSITE-ProRule" id="PRU00047"/>
    </source>
</evidence>
<organism evidence="3 4">
    <name type="scientific">Gossypium australe</name>
    <dbReference type="NCBI Taxonomy" id="47621"/>
    <lineage>
        <taxon>Eukaryota</taxon>
        <taxon>Viridiplantae</taxon>
        <taxon>Streptophyta</taxon>
        <taxon>Embryophyta</taxon>
        <taxon>Tracheophyta</taxon>
        <taxon>Spermatophyta</taxon>
        <taxon>Magnoliopsida</taxon>
        <taxon>eudicotyledons</taxon>
        <taxon>Gunneridae</taxon>
        <taxon>Pentapetalae</taxon>
        <taxon>rosids</taxon>
        <taxon>malvids</taxon>
        <taxon>Malvales</taxon>
        <taxon>Malvaceae</taxon>
        <taxon>Malvoideae</taxon>
        <taxon>Gossypium</taxon>
    </lineage>
</organism>
<dbReference type="GO" id="GO:0003676">
    <property type="term" value="F:nucleic acid binding"/>
    <property type="evidence" value="ECO:0007669"/>
    <property type="project" value="InterPro"/>
</dbReference>
<protein>
    <submittedName>
        <fullName evidence="3">CBS domain-containing protein CBSX5-like</fullName>
    </submittedName>
</protein>
<evidence type="ECO:0000313" key="4">
    <source>
        <dbReference type="Proteomes" id="UP000325315"/>
    </source>
</evidence>
<feature type="domain" description="CCHC-type" evidence="2">
    <location>
        <begin position="38"/>
        <end position="51"/>
    </location>
</feature>
<dbReference type="GO" id="GO:0008270">
    <property type="term" value="F:zinc ion binding"/>
    <property type="evidence" value="ECO:0007669"/>
    <property type="project" value="UniProtKB-KW"/>
</dbReference>
<gene>
    <name evidence="3" type="ORF">EPI10_016166</name>
</gene>
<keyword evidence="1" id="KW-0862">Zinc</keyword>
<dbReference type="AlphaFoldDB" id="A0A5B6VN52"/>
<keyword evidence="1" id="KW-0863">Zinc-finger</keyword>
<sequence>MHGKTSVGSVRNVERIIPVYDECNERHFGECRLKLGACFRCGSTDHFLHDCLKRQNDFGNQSNKAEATSQRGR</sequence>
<keyword evidence="1" id="KW-0479">Metal-binding</keyword>
<dbReference type="EMBL" id="SMMG02000006">
    <property type="protein sequence ID" value="KAA3470457.1"/>
    <property type="molecule type" value="Genomic_DNA"/>
</dbReference>
<keyword evidence="4" id="KW-1185">Reference proteome</keyword>
<dbReference type="OrthoDB" id="851428at2759"/>
<reference evidence="4" key="1">
    <citation type="journal article" date="2019" name="Plant Biotechnol. J.">
        <title>Genome sequencing of the Australian wild diploid species Gossypium australe highlights disease resistance and delayed gland morphogenesis.</title>
        <authorList>
            <person name="Cai Y."/>
            <person name="Cai X."/>
            <person name="Wang Q."/>
            <person name="Wang P."/>
            <person name="Zhang Y."/>
            <person name="Cai C."/>
            <person name="Xu Y."/>
            <person name="Wang K."/>
            <person name="Zhou Z."/>
            <person name="Wang C."/>
            <person name="Geng S."/>
            <person name="Li B."/>
            <person name="Dong Q."/>
            <person name="Hou Y."/>
            <person name="Wang H."/>
            <person name="Ai P."/>
            <person name="Liu Z."/>
            <person name="Yi F."/>
            <person name="Sun M."/>
            <person name="An G."/>
            <person name="Cheng J."/>
            <person name="Zhang Y."/>
            <person name="Shi Q."/>
            <person name="Xie Y."/>
            <person name="Shi X."/>
            <person name="Chang Y."/>
            <person name="Huang F."/>
            <person name="Chen Y."/>
            <person name="Hong S."/>
            <person name="Mi L."/>
            <person name="Sun Q."/>
            <person name="Zhang L."/>
            <person name="Zhou B."/>
            <person name="Peng R."/>
            <person name="Zhang X."/>
            <person name="Liu F."/>
        </authorList>
    </citation>
    <scope>NUCLEOTIDE SEQUENCE [LARGE SCALE GENOMIC DNA]</scope>
    <source>
        <strain evidence="4">cv. PA1801</strain>
    </source>
</reference>
<dbReference type="Gene3D" id="4.10.60.10">
    <property type="entry name" value="Zinc finger, CCHC-type"/>
    <property type="match status" value="1"/>
</dbReference>
<proteinExistence type="predicted"/>
<comment type="caution">
    <text evidence="3">The sequence shown here is derived from an EMBL/GenBank/DDBJ whole genome shotgun (WGS) entry which is preliminary data.</text>
</comment>